<keyword evidence="3" id="KW-1185">Reference proteome</keyword>
<name>A0A5B7E4L3_PORTR</name>
<accession>A0A5B7E4L3</accession>
<dbReference type="AlphaFoldDB" id="A0A5B7E4L3"/>
<proteinExistence type="predicted"/>
<evidence type="ECO:0000313" key="2">
    <source>
        <dbReference type="EMBL" id="MPC28930.1"/>
    </source>
</evidence>
<dbReference type="Proteomes" id="UP000324222">
    <property type="component" value="Unassembled WGS sequence"/>
</dbReference>
<dbReference type="EMBL" id="VSRR010001990">
    <property type="protein sequence ID" value="MPC28930.1"/>
    <property type="molecule type" value="Genomic_DNA"/>
</dbReference>
<gene>
    <name evidence="2" type="ORF">E2C01_022147</name>
</gene>
<comment type="caution">
    <text evidence="2">The sequence shown here is derived from an EMBL/GenBank/DDBJ whole genome shotgun (WGS) entry which is preliminary data.</text>
</comment>
<feature type="region of interest" description="Disordered" evidence="1">
    <location>
        <begin position="152"/>
        <end position="180"/>
    </location>
</feature>
<evidence type="ECO:0000313" key="3">
    <source>
        <dbReference type="Proteomes" id="UP000324222"/>
    </source>
</evidence>
<sequence>MLHAGLFQTAETKWSVISFVPCSTPQPAAGRESLFKHDLGRDSSTRRPRRLTLTAGTSALVTRRTWRHLGCLAVHSVDLIPWSATRCPHQYHPRDRLPVEAKKAARILQAAHAVQPLPCRITRLASDMNSVCKSNTICQDVITIATVTSPSLNPSPGRLGNSRGEQLTTDSPFPPTLRPPLVPRGVKCTSDADSSCLTGWGTFVAPAGRAPLIGKSRNARCGNVRAMPPALSLLPPPSVRWATPRCWVASLVGAASQVESRGVQKEPWAQTLLAAGVVVVGDQTEPRGEWVPLEIAW</sequence>
<evidence type="ECO:0000256" key="1">
    <source>
        <dbReference type="SAM" id="MobiDB-lite"/>
    </source>
</evidence>
<organism evidence="2 3">
    <name type="scientific">Portunus trituberculatus</name>
    <name type="common">Swimming crab</name>
    <name type="synonym">Neptunus trituberculatus</name>
    <dbReference type="NCBI Taxonomy" id="210409"/>
    <lineage>
        <taxon>Eukaryota</taxon>
        <taxon>Metazoa</taxon>
        <taxon>Ecdysozoa</taxon>
        <taxon>Arthropoda</taxon>
        <taxon>Crustacea</taxon>
        <taxon>Multicrustacea</taxon>
        <taxon>Malacostraca</taxon>
        <taxon>Eumalacostraca</taxon>
        <taxon>Eucarida</taxon>
        <taxon>Decapoda</taxon>
        <taxon>Pleocyemata</taxon>
        <taxon>Brachyura</taxon>
        <taxon>Eubrachyura</taxon>
        <taxon>Portunoidea</taxon>
        <taxon>Portunidae</taxon>
        <taxon>Portuninae</taxon>
        <taxon>Portunus</taxon>
    </lineage>
</organism>
<protein>
    <submittedName>
        <fullName evidence="2">Uncharacterized protein</fullName>
    </submittedName>
</protein>
<reference evidence="2 3" key="1">
    <citation type="submission" date="2019-05" db="EMBL/GenBank/DDBJ databases">
        <title>Another draft genome of Portunus trituberculatus and its Hox gene families provides insights of decapod evolution.</title>
        <authorList>
            <person name="Jeong J.-H."/>
            <person name="Song I."/>
            <person name="Kim S."/>
            <person name="Choi T."/>
            <person name="Kim D."/>
            <person name="Ryu S."/>
            <person name="Kim W."/>
        </authorList>
    </citation>
    <scope>NUCLEOTIDE SEQUENCE [LARGE SCALE GENOMIC DNA]</scope>
    <source>
        <tissue evidence="2">Muscle</tissue>
    </source>
</reference>